<dbReference type="Proteomes" id="UP000748531">
    <property type="component" value="Unassembled WGS sequence"/>
</dbReference>
<evidence type="ECO:0000313" key="1">
    <source>
        <dbReference type="EMBL" id="KAF5398652.1"/>
    </source>
</evidence>
<sequence>MSEEFKFDFFLQTVAESWLKESVDADPDVKEERDEDTAISMKRDSFFASQNAGNIYFSVKNPKVVKQEWIENRRRVKADIKRSVRMLVWNKLRKER</sequence>
<comment type="caution">
    <text evidence="1">The sequence shown here is derived from an EMBL/GenBank/DDBJ whole genome shotgun (WGS) entry which is preliminary data.</text>
</comment>
<dbReference type="AlphaFoldDB" id="A0A8J4TCI7"/>
<evidence type="ECO:0000313" key="2">
    <source>
        <dbReference type="Proteomes" id="UP000748531"/>
    </source>
</evidence>
<name>A0A8J4TCI7_9TREM</name>
<keyword evidence="2" id="KW-1185">Reference proteome</keyword>
<protein>
    <submittedName>
        <fullName evidence="1">Uncharacterized protein</fullName>
    </submittedName>
</protein>
<organism evidence="1 2">
    <name type="scientific">Paragonimus heterotremus</name>
    <dbReference type="NCBI Taxonomy" id="100268"/>
    <lineage>
        <taxon>Eukaryota</taxon>
        <taxon>Metazoa</taxon>
        <taxon>Spiralia</taxon>
        <taxon>Lophotrochozoa</taxon>
        <taxon>Platyhelminthes</taxon>
        <taxon>Trematoda</taxon>
        <taxon>Digenea</taxon>
        <taxon>Plagiorchiida</taxon>
        <taxon>Troglotremata</taxon>
        <taxon>Troglotrematidae</taxon>
        <taxon>Paragonimus</taxon>
    </lineage>
</organism>
<accession>A0A8J4TCI7</accession>
<reference evidence="1" key="1">
    <citation type="submission" date="2019-05" db="EMBL/GenBank/DDBJ databases">
        <title>Annotation for the trematode Paragonimus heterotremus.</title>
        <authorList>
            <person name="Choi Y.-J."/>
        </authorList>
    </citation>
    <scope>NUCLEOTIDE SEQUENCE</scope>
    <source>
        <strain evidence="1">LC</strain>
    </source>
</reference>
<proteinExistence type="predicted"/>
<gene>
    <name evidence="1" type="ORF">PHET_07795</name>
</gene>
<dbReference type="OrthoDB" id="10283057at2759"/>
<dbReference type="EMBL" id="LUCH01004774">
    <property type="protein sequence ID" value="KAF5398652.1"/>
    <property type="molecule type" value="Genomic_DNA"/>
</dbReference>